<dbReference type="EMBL" id="BOOR01000037">
    <property type="protein sequence ID" value="GII56614.1"/>
    <property type="molecule type" value="Genomic_DNA"/>
</dbReference>
<reference evidence="3" key="1">
    <citation type="submission" date="2021-01" db="EMBL/GenBank/DDBJ databases">
        <title>Whole genome shotgun sequence of Planotetraspora thailandica NBRC 104271.</title>
        <authorList>
            <person name="Komaki H."/>
            <person name="Tamura T."/>
        </authorList>
    </citation>
    <scope>NUCLEOTIDE SEQUENCE</scope>
    <source>
        <strain evidence="3">NBRC 104271</strain>
    </source>
</reference>
<gene>
    <name evidence="3" type="ORF">Pth03_50030</name>
</gene>
<feature type="domain" description="SH3b" evidence="2">
    <location>
        <begin position="52"/>
        <end position="105"/>
    </location>
</feature>
<proteinExistence type="predicted"/>
<accession>A0A8J3XXG7</accession>
<feature type="chain" id="PRO_5035237826" description="SH3b domain-containing protein" evidence="1">
    <location>
        <begin position="30"/>
        <end position="277"/>
    </location>
</feature>
<dbReference type="AlphaFoldDB" id="A0A8J3XXG7"/>
<feature type="signal peptide" evidence="1">
    <location>
        <begin position="1"/>
        <end position="29"/>
    </location>
</feature>
<evidence type="ECO:0000313" key="3">
    <source>
        <dbReference type="EMBL" id="GII56614.1"/>
    </source>
</evidence>
<dbReference type="Pfam" id="PF08239">
    <property type="entry name" value="SH3_3"/>
    <property type="match status" value="1"/>
</dbReference>
<dbReference type="Gene3D" id="2.30.30.40">
    <property type="entry name" value="SH3 Domains"/>
    <property type="match status" value="2"/>
</dbReference>
<evidence type="ECO:0000259" key="2">
    <source>
        <dbReference type="Pfam" id="PF08239"/>
    </source>
</evidence>
<comment type="caution">
    <text evidence="3">The sequence shown here is derived from an EMBL/GenBank/DDBJ whole genome shotgun (WGS) entry which is preliminary data.</text>
</comment>
<keyword evidence="1" id="KW-0732">Signal</keyword>
<name>A0A8J3XXG7_9ACTN</name>
<evidence type="ECO:0000313" key="4">
    <source>
        <dbReference type="Proteomes" id="UP000605992"/>
    </source>
</evidence>
<dbReference type="InterPro" id="IPR003646">
    <property type="entry name" value="SH3-like_bac-type"/>
</dbReference>
<organism evidence="3 4">
    <name type="scientific">Planotetraspora thailandica</name>
    <dbReference type="NCBI Taxonomy" id="487172"/>
    <lineage>
        <taxon>Bacteria</taxon>
        <taxon>Bacillati</taxon>
        <taxon>Actinomycetota</taxon>
        <taxon>Actinomycetes</taxon>
        <taxon>Streptosporangiales</taxon>
        <taxon>Streptosporangiaceae</taxon>
        <taxon>Planotetraspora</taxon>
    </lineage>
</organism>
<evidence type="ECO:0000256" key="1">
    <source>
        <dbReference type="SAM" id="SignalP"/>
    </source>
</evidence>
<keyword evidence="4" id="KW-1185">Reference proteome</keyword>
<dbReference type="Proteomes" id="UP000605992">
    <property type="component" value="Unassembled WGS sequence"/>
</dbReference>
<protein>
    <recommendedName>
        <fullName evidence="2">SH3b domain-containing protein</fullName>
    </recommendedName>
</protein>
<sequence>MKITKRVIPALTVCAAAGSLAVPADPAHAGAVPARQMPTCTYQLTNLRAGGYVNVRTAPALNARPVAMLKTSDGRFTGTCTSSRGWVAVRSPTGSSGWISGHYLQKVSSPPRTAVPRRPSLACTYQLANVRRSSYLNVRTAPWVGARRVGSLRVSDGRLAGGCAPTHGWVAVKSSNGRSGWAFGHYLRKTTRSPLASATPAASRPWGCMYQLTRVRPTGTVTVYSSRSSSSQPVGTLSLTNGRFGGGCTATQSWIPVTSSNGRPGWAPAYYLQKVGG</sequence>